<name>A0ABP8IW18_9BACT</name>
<gene>
    <name evidence="1" type="ORF">GCM10023186_08860</name>
</gene>
<evidence type="ECO:0000313" key="1">
    <source>
        <dbReference type="EMBL" id="GAA4375743.1"/>
    </source>
</evidence>
<protein>
    <recommendedName>
        <fullName evidence="3">DUF4265 domain-containing protein</fullName>
    </recommendedName>
</protein>
<sequence length="152" mass="16822">MNLQLVTGRTYVFIDVLYIDDFEGLTAADLTKNNLAGLRAEVFPYAGNPYAIFKSDTNQFYLSRIAYVPSAQATSDNLHEFCSDSGLILAINAERLFDLVSRANAEILFDLAGEDGMENWPKPLEDFNGQAHLFYTSEINSGFAGGGSFRIE</sequence>
<dbReference type="EMBL" id="BAABHA010000002">
    <property type="protein sequence ID" value="GAA4375743.1"/>
    <property type="molecule type" value="Genomic_DNA"/>
</dbReference>
<proteinExistence type="predicted"/>
<accession>A0ABP8IW18</accession>
<organism evidence="1 2">
    <name type="scientific">Hymenobacter koreensis</name>
    <dbReference type="NCBI Taxonomy" id="1084523"/>
    <lineage>
        <taxon>Bacteria</taxon>
        <taxon>Pseudomonadati</taxon>
        <taxon>Bacteroidota</taxon>
        <taxon>Cytophagia</taxon>
        <taxon>Cytophagales</taxon>
        <taxon>Hymenobacteraceae</taxon>
        <taxon>Hymenobacter</taxon>
    </lineage>
</organism>
<keyword evidence="2" id="KW-1185">Reference proteome</keyword>
<reference evidence="2" key="1">
    <citation type="journal article" date="2019" name="Int. J. Syst. Evol. Microbiol.">
        <title>The Global Catalogue of Microorganisms (GCM) 10K type strain sequencing project: providing services to taxonomists for standard genome sequencing and annotation.</title>
        <authorList>
            <consortium name="The Broad Institute Genomics Platform"/>
            <consortium name="The Broad Institute Genome Sequencing Center for Infectious Disease"/>
            <person name="Wu L."/>
            <person name="Ma J."/>
        </authorList>
    </citation>
    <scope>NUCLEOTIDE SEQUENCE [LARGE SCALE GENOMIC DNA]</scope>
    <source>
        <strain evidence="2">JCM 17924</strain>
    </source>
</reference>
<comment type="caution">
    <text evidence="1">The sequence shown here is derived from an EMBL/GenBank/DDBJ whole genome shotgun (WGS) entry which is preliminary data.</text>
</comment>
<evidence type="ECO:0008006" key="3">
    <source>
        <dbReference type="Google" id="ProtNLM"/>
    </source>
</evidence>
<evidence type="ECO:0000313" key="2">
    <source>
        <dbReference type="Proteomes" id="UP001500454"/>
    </source>
</evidence>
<dbReference type="Proteomes" id="UP001500454">
    <property type="component" value="Unassembled WGS sequence"/>
</dbReference>